<keyword evidence="10" id="KW-1185">Reference proteome</keyword>
<keyword evidence="3 5" id="KW-0689">Ribosomal protein</keyword>
<feature type="region of interest" description="Disordered" evidence="6">
    <location>
        <begin position="179"/>
        <end position="208"/>
    </location>
</feature>
<keyword evidence="4 5" id="KW-0687">Ribonucleoprotein</keyword>
<dbReference type="InterPro" id="IPR020930">
    <property type="entry name" value="Ribosomal_uL5_bac-type"/>
</dbReference>
<dbReference type="Gene3D" id="2.40.240.10">
    <property type="entry name" value="Ribosomal Protein L25, Chain P"/>
    <property type="match status" value="1"/>
</dbReference>
<dbReference type="Pfam" id="PF14693">
    <property type="entry name" value="Ribosomal_TL5_C"/>
    <property type="match status" value="1"/>
</dbReference>
<sequence length="208" mass="22556">MKSIALQGNKRADRGTTDAKALRSAEKIPAVLYGGKENTHFTVNEIQFGKIIHSPNVYFINLDIDGSTHRAIIKDVQFHPVTDRVLHIDFLEVVEGKAITVNMPIKLTGNSRGVLNGGKLRTVTRRLKVNGLAETLPEFITIDITNLRIGQSIKVGDIQVDGLRLLDAANAVVVAVKRSRVSTADEDEDEDEEGAEAATSDAAEASAE</sequence>
<evidence type="ECO:0000313" key="9">
    <source>
        <dbReference type="EMBL" id="TXB65139.1"/>
    </source>
</evidence>
<feature type="compositionally biased region" description="Acidic residues" evidence="6">
    <location>
        <begin position="184"/>
        <end position="195"/>
    </location>
</feature>
<evidence type="ECO:0000256" key="4">
    <source>
        <dbReference type="ARBA" id="ARBA00023274"/>
    </source>
</evidence>
<gene>
    <name evidence="5" type="primary">rplY</name>
    <name evidence="5" type="synonym">ctc</name>
    <name evidence="9" type="ORF">FRY74_06845</name>
</gene>
<feature type="region of interest" description="Disordered" evidence="6">
    <location>
        <begin position="1"/>
        <end position="20"/>
    </location>
</feature>
<dbReference type="InterPro" id="IPR020056">
    <property type="entry name" value="Rbsml_bL25/Gln-tRNA_synth_N"/>
</dbReference>
<proteinExistence type="inferred from homology"/>
<dbReference type="GO" id="GO:0003735">
    <property type="term" value="F:structural constituent of ribosome"/>
    <property type="evidence" value="ECO:0007669"/>
    <property type="project" value="InterPro"/>
</dbReference>
<dbReference type="PANTHER" id="PTHR33284:SF1">
    <property type="entry name" value="RIBOSOMAL PROTEIN L25_GLN-TRNA SYNTHETASE, ANTI-CODON-BINDING DOMAIN-CONTAINING PROTEIN"/>
    <property type="match status" value="1"/>
</dbReference>
<evidence type="ECO:0000256" key="1">
    <source>
        <dbReference type="ARBA" id="ARBA00022730"/>
    </source>
</evidence>
<dbReference type="CDD" id="cd00495">
    <property type="entry name" value="Ribosomal_L25_TL5_CTC"/>
    <property type="match status" value="1"/>
</dbReference>
<dbReference type="OrthoDB" id="9786489at2"/>
<reference evidence="9 10" key="1">
    <citation type="submission" date="2019-08" db="EMBL/GenBank/DDBJ databases">
        <title>Genome of Vicingus serpentipes NCIMB 15042.</title>
        <authorList>
            <person name="Bowman J.P."/>
        </authorList>
    </citation>
    <scope>NUCLEOTIDE SEQUENCE [LARGE SCALE GENOMIC DNA]</scope>
    <source>
        <strain evidence="9 10">NCIMB 15042</strain>
    </source>
</reference>
<dbReference type="SUPFAM" id="SSF50715">
    <property type="entry name" value="Ribosomal protein L25-like"/>
    <property type="match status" value="1"/>
</dbReference>
<accession>A0A5C6RSV8</accession>
<comment type="similarity">
    <text evidence="5">Belongs to the bacterial ribosomal protein bL25 family. CTC subfamily.</text>
</comment>
<evidence type="ECO:0000313" key="10">
    <source>
        <dbReference type="Proteomes" id="UP000321721"/>
    </source>
</evidence>
<dbReference type="PANTHER" id="PTHR33284">
    <property type="entry name" value="RIBOSOMAL PROTEIN L25/GLN-TRNA SYNTHETASE, ANTI-CODON-BINDING DOMAIN-CONTAINING PROTEIN"/>
    <property type="match status" value="1"/>
</dbReference>
<keyword evidence="1 5" id="KW-0699">rRNA-binding</keyword>
<dbReference type="Pfam" id="PF01386">
    <property type="entry name" value="Ribosomal_L25p"/>
    <property type="match status" value="1"/>
</dbReference>
<comment type="subunit">
    <text evidence="5">Part of the 50S ribosomal subunit; part of the 5S rRNA/L5/L18/L25 subcomplex. Contacts the 5S rRNA. Binds to the 5S rRNA independently of L5 and L18.</text>
</comment>
<dbReference type="InterPro" id="IPR037121">
    <property type="entry name" value="Ribosomal_bL25_C"/>
</dbReference>
<dbReference type="InterPro" id="IPR020057">
    <property type="entry name" value="Ribosomal_bL25_b-dom"/>
</dbReference>
<dbReference type="HAMAP" id="MF_01334">
    <property type="entry name" value="Ribosomal_bL25_CTC"/>
    <property type="match status" value="1"/>
</dbReference>
<comment type="caution">
    <text evidence="9">The sequence shown here is derived from an EMBL/GenBank/DDBJ whole genome shotgun (WGS) entry which is preliminary data.</text>
</comment>
<dbReference type="GO" id="GO:0008097">
    <property type="term" value="F:5S rRNA binding"/>
    <property type="evidence" value="ECO:0007669"/>
    <property type="project" value="InterPro"/>
</dbReference>
<dbReference type="GO" id="GO:0022625">
    <property type="term" value="C:cytosolic large ribosomal subunit"/>
    <property type="evidence" value="ECO:0007669"/>
    <property type="project" value="TreeGrafter"/>
</dbReference>
<feature type="domain" description="Large ribosomal subunit protein bL25 L25" evidence="7">
    <location>
        <begin position="6"/>
        <end position="90"/>
    </location>
</feature>
<evidence type="ECO:0000256" key="5">
    <source>
        <dbReference type="HAMAP-Rule" id="MF_01334"/>
    </source>
</evidence>
<dbReference type="GO" id="GO:0006412">
    <property type="term" value="P:translation"/>
    <property type="evidence" value="ECO:0007669"/>
    <property type="project" value="UniProtKB-UniRule"/>
</dbReference>
<dbReference type="InterPro" id="IPR001021">
    <property type="entry name" value="Ribosomal_bL25_long"/>
</dbReference>
<name>A0A5C6RSV8_9FLAO</name>
<feature type="compositionally biased region" description="Low complexity" evidence="6">
    <location>
        <begin position="196"/>
        <end position="208"/>
    </location>
</feature>
<dbReference type="NCBIfam" id="TIGR00731">
    <property type="entry name" value="bL25_bact_ctc"/>
    <property type="match status" value="1"/>
</dbReference>
<organism evidence="9 10">
    <name type="scientific">Vicingus serpentipes</name>
    <dbReference type="NCBI Taxonomy" id="1926625"/>
    <lineage>
        <taxon>Bacteria</taxon>
        <taxon>Pseudomonadati</taxon>
        <taxon>Bacteroidota</taxon>
        <taxon>Flavobacteriia</taxon>
        <taxon>Flavobacteriales</taxon>
        <taxon>Vicingaceae</taxon>
        <taxon>Vicingus</taxon>
    </lineage>
</organism>
<protein>
    <recommendedName>
        <fullName evidence="5">Large ribosomal subunit protein bL25</fullName>
    </recommendedName>
    <alternativeName>
        <fullName evidence="5">General stress protein CTC</fullName>
    </alternativeName>
</protein>
<dbReference type="NCBIfam" id="NF004132">
    <property type="entry name" value="PRK05618.2-2"/>
    <property type="match status" value="1"/>
</dbReference>
<dbReference type="InterPro" id="IPR029751">
    <property type="entry name" value="Ribosomal_L25_dom"/>
</dbReference>
<comment type="function">
    <text evidence="5">This is one of the proteins that binds to the 5S RNA in the ribosome where it forms part of the central protuberance.</text>
</comment>
<evidence type="ECO:0000259" key="7">
    <source>
        <dbReference type="Pfam" id="PF01386"/>
    </source>
</evidence>
<evidence type="ECO:0000256" key="3">
    <source>
        <dbReference type="ARBA" id="ARBA00022980"/>
    </source>
</evidence>
<feature type="compositionally biased region" description="Basic and acidic residues" evidence="6">
    <location>
        <begin position="10"/>
        <end position="20"/>
    </location>
</feature>
<dbReference type="RefSeq" id="WP_147099906.1">
    <property type="nucleotide sequence ID" value="NZ_VOOS01000003.1"/>
</dbReference>
<keyword evidence="2 5" id="KW-0694">RNA-binding</keyword>
<feature type="domain" description="Large ribosomal subunit protein bL25 beta" evidence="8">
    <location>
        <begin position="99"/>
        <end position="179"/>
    </location>
</feature>
<dbReference type="AlphaFoldDB" id="A0A5C6RSV8"/>
<dbReference type="InterPro" id="IPR011035">
    <property type="entry name" value="Ribosomal_bL25/Gln-tRNA_synth"/>
</dbReference>
<dbReference type="Proteomes" id="UP000321721">
    <property type="component" value="Unassembled WGS sequence"/>
</dbReference>
<evidence type="ECO:0000256" key="6">
    <source>
        <dbReference type="SAM" id="MobiDB-lite"/>
    </source>
</evidence>
<evidence type="ECO:0000259" key="8">
    <source>
        <dbReference type="Pfam" id="PF14693"/>
    </source>
</evidence>
<evidence type="ECO:0000256" key="2">
    <source>
        <dbReference type="ARBA" id="ARBA00022884"/>
    </source>
</evidence>
<dbReference type="Gene3D" id="2.170.120.20">
    <property type="entry name" value="Ribosomal protein L25, beta domain"/>
    <property type="match status" value="1"/>
</dbReference>
<dbReference type="EMBL" id="VOOS01000003">
    <property type="protein sequence ID" value="TXB65139.1"/>
    <property type="molecule type" value="Genomic_DNA"/>
</dbReference>